<reference evidence="2" key="1">
    <citation type="submission" date="2023-04" db="EMBL/GenBank/DDBJ databases">
        <authorList>
            <person name="Vijverberg K."/>
            <person name="Xiong W."/>
            <person name="Schranz E."/>
        </authorList>
    </citation>
    <scope>NUCLEOTIDE SEQUENCE</scope>
</reference>
<gene>
    <name evidence="2" type="ORF">LSALG_LOCUS2507</name>
</gene>
<dbReference type="AlphaFoldDB" id="A0AA35VIV8"/>
<name>A0AA35VIV8_LACSI</name>
<accession>A0AA35VIV8</accession>
<keyword evidence="3" id="KW-1185">Reference proteome</keyword>
<evidence type="ECO:0000313" key="2">
    <source>
        <dbReference type="EMBL" id="CAI9261732.1"/>
    </source>
</evidence>
<feature type="compositionally biased region" description="Basic residues" evidence="1">
    <location>
        <begin position="51"/>
        <end position="66"/>
    </location>
</feature>
<sequence length="161" mass="17425">MNPRQQRNGSVIAGGGESEHQLRFGGFRSLVPCSSQAKKGTEGGIGDYRSRGRTSLRERLRRSNGPKKREGTKQRGCTPSPMMRFEGGKGGEKVSSVSVGAARASQAVPGCFSFESGSTCEGEEDIWPDAAMQAETTTSVRVLAVVLDRKEERSCRGLRWV</sequence>
<proteinExistence type="predicted"/>
<dbReference type="EMBL" id="OX465086">
    <property type="protein sequence ID" value="CAI9261732.1"/>
    <property type="molecule type" value="Genomic_DNA"/>
</dbReference>
<feature type="region of interest" description="Disordered" evidence="1">
    <location>
        <begin position="33"/>
        <end position="94"/>
    </location>
</feature>
<organism evidence="2 3">
    <name type="scientific">Lactuca saligna</name>
    <name type="common">Willowleaf lettuce</name>
    <dbReference type="NCBI Taxonomy" id="75948"/>
    <lineage>
        <taxon>Eukaryota</taxon>
        <taxon>Viridiplantae</taxon>
        <taxon>Streptophyta</taxon>
        <taxon>Embryophyta</taxon>
        <taxon>Tracheophyta</taxon>
        <taxon>Spermatophyta</taxon>
        <taxon>Magnoliopsida</taxon>
        <taxon>eudicotyledons</taxon>
        <taxon>Gunneridae</taxon>
        <taxon>Pentapetalae</taxon>
        <taxon>asterids</taxon>
        <taxon>campanulids</taxon>
        <taxon>Asterales</taxon>
        <taxon>Asteraceae</taxon>
        <taxon>Cichorioideae</taxon>
        <taxon>Cichorieae</taxon>
        <taxon>Lactucinae</taxon>
        <taxon>Lactuca</taxon>
    </lineage>
</organism>
<evidence type="ECO:0000256" key="1">
    <source>
        <dbReference type="SAM" id="MobiDB-lite"/>
    </source>
</evidence>
<evidence type="ECO:0000313" key="3">
    <source>
        <dbReference type="Proteomes" id="UP001177003"/>
    </source>
</evidence>
<protein>
    <submittedName>
        <fullName evidence="2">Uncharacterized protein</fullName>
    </submittedName>
</protein>
<dbReference type="Proteomes" id="UP001177003">
    <property type="component" value="Chromosome 0"/>
</dbReference>